<dbReference type="RefSeq" id="WP_047766199.1">
    <property type="nucleotide sequence ID" value="NZ_LAQL01000070.1"/>
</dbReference>
<dbReference type="EMBL" id="LAQL01000070">
    <property type="protein sequence ID" value="KLN58830.1"/>
    <property type="molecule type" value="Genomic_DNA"/>
</dbReference>
<protein>
    <submittedName>
        <fullName evidence="1">Uncharacterized protein</fullName>
    </submittedName>
</protein>
<sequence>STHLYKLSGGTSWNAGAYSVERFTGSGSLTFEATETNTARMVGLSVSGGSSDYTNIDFAIYQAADGLVEVIESGTNKGKFGSYSTGDQFSIERTDSGSIVYSKNGEVFYTSAKTSSLDTSLLADASL</sequence>
<comment type="caution">
    <text evidence="1">The sequence shown here is derived from an EMBL/GenBank/DDBJ whole genome shotgun (WGS) entry which is preliminary data.</text>
</comment>
<dbReference type="AlphaFoldDB" id="A0A0H2MQ60"/>
<gene>
    <name evidence="1" type="ORF">WH96_20935</name>
</gene>
<feature type="non-terminal residue" evidence="1">
    <location>
        <position position="1"/>
    </location>
</feature>
<feature type="non-terminal residue" evidence="1">
    <location>
        <position position="127"/>
    </location>
</feature>
<dbReference type="Proteomes" id="UP000035444">
    <property type="component" value="Unassembled WGS sequence"/>
</dbReference>
<name>A0A0H2MQ60_9PROT</name>
<reference evidence="1 2" key="1">
    <citation type="submission" date="2015-03" db="EMBL/GenBank/DDBJ databases">
        <title>Genome Sequence of Kiloniella spongiae MEBiC09566, isolated from a marine sponge.</title>
        <authorList>
            <person name="Shao Z."/>
            <person name="Wang L."/>
            <person name="Li X."/>
        </authorList>
    </citation>
    <scope>NUCLEOTIDE SEQUENCE [LARGE SCALE GENOMIC DNA]</scope>
    <source>
        <strain evidence="1 2">MEBiC09566</strain>
    </source>
</reference>
<keyword evidence="2" id="KW-1185">Reference proteome</keyword>
<proteinExistence type="predicted"/>
<organism evidence="1 2">
    <name type="scientific">Kiloniella spongiae</name>
    <dbReference type="NCBI Taxonomy" id="1489064"/>
    <lineage>
        <taxon>Bacteria</taxon>
        <taxon>Pseudomonadati</taxon>
        <taxon>Pseudomonadota</taxon>
        <taxon>Alphaproteobacteria</taxon>
        <taxon>Rhodospirillales</taxon>
        <taxon>Kiloniellaceae</taxon>
        <taxon>Kiloniella</taxon>
    </lineage>
</organism>
<evidence type="ECO:0000313" key="1">
    <source>
        <dbReference type="EMBL" id="KLN58830.1"/>
    </source>
</evidence>
<evidence type="ECO:0000313" key="2">
    <source>
        <dbReference type="Proteomes" id="UP000035444"/>
    </source>
</evidence>
<accession>A0A0H2MQ60</accession>